<protein>
    <submittedName>
        <fullName evidence="3">Uncharacterized protein</fullName>
    </submittedName>
</protein>
<comment type="caution">
    <text evidence="3">The sequence shown here is derived from an EMBL/GenBank/DDBJ whole genome shotgun (WGS) entry which is preliminary data.</text>
</comment>
<feature type="compositionally biased region" description="Low complexity" evidence="1">
    <location>
        <begin position="1"/>
        <end position="18"/>
    </location>
</feature>
<dbReference type="AlphaFoldDB" id="A0AAJ0X9M9"/>
<dbReference type="EMBL" id="NRSJ01000009">
    <property type="protein sequence ID" value="MBK1704373.1"/>
    <property type="molecule type" value="Genomic_DNA"/>
</dbReference>
<evidence type="ECO:0000256" key="1">
    <source>
        <dbReference type="SAM" id="MobiDB-lite"/>
    </source>
</evidence>
<keyword evidence="2" id="KW-0472">Membrane</keyword>
<reference evidence="3" key="2">
    <citation type="journal article" date="2020" name="Microorganisms">
        <title>Osmotic Adaptation and Compatible Solute Biosynthesis of Phototrophic Bacteria as Revealed from Genome Analyses.</title>
        <authorList>
            <person name="Imhoff J.F."/>
            <person name="Rahn T."/>
            <person name="Kunzel S."/>
            <person name="Keller A."/>
            <person name="Neulinger S.C."/>
        </authorList>
    </citation>
    <scope>NUCLEOTIDE SEQUENCE</scope>
    <source>
        <strain evidence="3">DSM 11080</strain>
    </source>
</reference>
<feature type="transmembrane region" description="Helical" evidence="2">
    <location>
        <begin position="62"/>
        <end position="80"/>
    </location>
</feature>
<keyword evidence="2" id="KW-1133">Transmembrane helix</keyword>
<gene>
    <name evidence="3" type="ORF">CKO40_07425</name>
</gene>
<evidence type="ECO:0000313" key="4">
    <source>
        <dbReference type="Proteomes" id="UP001296776"/>
    </source>
</evidence>
<keyword evidence="2" id="KW-0812">Transmembrane</keyword>
<feature type="region of interest" description="Disordered" evidence="1">
    <location>
        <begin position="1"/>
        <end position="25"/>
    </location>
</feature>
<evidence type="ECO:0000313" key="3">
    <source>
        <dbReference type="EMBL" id="MBK1704373.1"/>
    </source>
</evidence>
<keyword evidence="4" id="KW-1185">Reference proteome</keyword>
<evidence type="ECO:0000256" key="2">
    <source>
        <dbReference type="SAM" id="Phobius"/>
    </source>
</evidence>
<organism evidence="3 4">
    <name type="scientific">Halochromatium glycolicum</name>
    <dbReference type="NCBI Taxonomy" id="85075"/>
    <lineage>
        <taxon>Bacteria</taxon>
        <taxon>Pseudomonadati</taxon>
        <taxon>Pseudomonadota</taxon>
        <taxon>Gammaproteobacteria</taxon>
        <taxon>Chromatiales</taxon>
        <taxon>Chromatiaceae</taxon>
        <taxon>Halochromatium</taxon>
    </lineage>
</organism>
<reference evidence="3" key="1">
    <citation type="submission" date="2017-08" db="EMBL/GenBank/DDBJ databases">
        <authorList>
            <person name="Imhoff J.F."/>
            <person name="Rahn T."/>
            <person name="Kuenzel S."/>
            <person name="Neulinger S.C."/>
        </authorList>
    </citation>
    <scope>NUCLEOTIDE SEQUENCE</scope>
    <source>
        <strain evidence="3">DSM 11080</strain>
    </source>
</reference>
<accession>A0AAJ0X9M9</accession>
<proteinExistence type="predicted"/>
<dbReference type="Proteomes" id="UP001296776">
    <property type="component" value="Unassembled WGS sequence"/>
</dbReference>
<name>A0AAJ0X9M9_9GAMM</name>
<sequence length="84" mass="9013">MPRVGRVRAAPRVGAPAGHLGGDEGLSNQDLRALRKYPSREIGRLQNGLVVMQLRRLAAKAISVKAHTALLVFSLAFFVAPPVT</sequence>